<evidence type="ECO:0000313" key="2">
    <source>
        <dbReference type="EMBL" id="WAV90397.1"/>
    </source>
</evidence>
<feature type="region of interest" description="Disordered" evidence="1">
    <location>
        <begin position="453"/>
        <end position="492"/>
    </location>
</feature>
<dbReference type="Gene3D" id="3.40.50.300">
    <property type="entry name" value="P-loop containing nucleotide triphosphate hydrolases"/>
    <property type="match status" value="1"/>
</dbReference>
<protein>
    <submittedName>
        <fullName evidence="2">Terminase family protein</fullName>
    </submittedName>
</protein>
<dbReference type="Proteomes" id="UP001164794">
    <property type="component" value="Chromosome"/>
</dbReference>
<dbReference type="Proteomes" id="UP001164819">
    <property type="component" value="Chromosome"/>
</dbReference>
<dbReference type="EMBL" id="CP098248">
    <property type="protein sequence ID" value="WAV98027.1"/>
    <property type="molecule type" value="Genomic_DNA"/>
</dbReference>
<sequence>MNDGLSGNRAFPALGTEEEKKTPVPRVIWQPLPGSQTAFLTCPVFEALLEGTRGGGKTDALLMSFARHCGRGFGEHWRGALFRLTYPQLADVVAKSKRWFYAIFPGAKFNESEYRWTWPTGEILYFRYGATEDDYWNYHGHEYPWLGFEELTNWRDLSFFEAMFSTCRSSFPGMPRMVRATCNPFGVGHSAVKARYRIGEVDPGIVIHEPGQQPRVRIHSSIYENTHLLKNDPNYLPTLEAITDPNRKKAWLAGDWDIHVGSFLEGVWDAARHVVEPFVIPSSWTVWKAMDWGYAAPYAVYWFAMDPDGCIYLWRELYGAGEKAGQGSRETAAEVAEKIRKIEERDERLGYTYRINLADPSIFSKNGADRSIGQIFRDNGVRWAEAWNAKGSRINGAQEIIRLLAEDKLKIFATCKHWLRTVPALPPDELNPEDVDTTAEDHAWDATRYGVMRRRRSPGSGQETVSRTEDEIDIREDGRHAMSFSGNPKAWR</sequence>
<accession>A0A9E9P0W8</accession>
<evidence type="ECO:0000313" key="4">
    <source>
        <dbReference type="Proteomes" id="UP001164794"/>
    </source>
</evidence>
<name>A0A9E9P0W8_9BURK</name>
<keyword evidence="4" id="KW-1185">Reference proteome</keyword>
<dbReference type="InterPro" id="IPR027417">
    <property type="entry name" value="P-loop_NTPase"/>
</dbReference>
<evidence type="ECO:0000256" key="1">
    <source>
        <dbReference type="SAM" id="MobiDB-lite"/>
    </source>
</evidence>
<dbReference type="RefSeq" id="WP_269265642.1">
    <property type="nucleotide sequence ID" value="NZ_CP098248.1"/>
</dbReference>
<evidence type="ECO:0000313" key="3">
    <source>
        <dbReference type="EMBL" id="WAV98027.1"/>
    </source>
</evidence>
<gene>
    <name evidence="3" type="ORF">NB645_04680</name>
    <name evidence="2" type="ORF">NB646_05855</name>
</gene>
<dbReference type="EMBL" id="CP098251">
    <property type="protein sequence ID" value="WAV90397.1"/>
    <property type="molecule type" value="Genomic_DNA"/>
</dbReference>
<reference evidence="3" key="1">
    <citation type="journal article" date="2022" name="Front. Microbiol.">
        <title>New perspectives on an old grouping: The genomic and phenotypic variability of Oxalobacter formigenes and the implications for calcium oxalate stone prevention.</title>
        <authorList>
            <person name="Chmiel J.A."/>
            <person name="Carr C."/>
            <person name="Stuivenberg G.A."/>
            <person name="Venema R."/>
            <person name="Chanyi R.M."/>
            <person name="Al K.F."/>
            <person name="Giguere D."/>
            <person name="Say H."/>
            <person name="Akouris P.P."/>
            <person name="Dominguez Romero S.A."/>
            <person name="Kwong A."/>
            <person name="Tai V."/>
            <person name="Koval S.F."/>
            <person name="Razvi H."/>
            <person name="Bjazevic J."/>
            <person name="Burton J.P."/>
        </authorList>
    </citation>
    <scope>NUCLEOTIDE SEQUENCE</scope>
    <source>
        <strain evidence="3">HOxNP-1</strain>
    </source>
</reference>
<organism evidence="2">
    <name type="scientific">Oxalobacter aliiformigenes</name>
    <dbReference type="NCBI Taxonomy" id="2946593"/>
    <lineage>
        <taxon>Bacteria</taxon>
        <taxon>Pseudomonadati</taxon>
        <taxon>Pseudomonadota</taxon>
        <taxon>Betaproteobacteria</taxon>
        <taxon>Burkholderiales</taxon>
        <taxon>Oxalobacteraceae</taxon>
        <taxon>Oxalobacter</taxon>
    </lineage>
</organism>
<dbReference type="AlphaFoldDB" id="A0A9E9P0W8"/>
<proteinExistence type="predicted"/>
<reference evidence="2" key="2">
    <citation type="journal article" date="2022" name="Front. Microbiol.">
        <title>New perspectives on an old grouping: The genomic and phenotypic variability of Oxalobacter formigenes and the implications for calcium oxalate stone prevention.</title>
        <authorList>
            <person name="Chmiel J.A."/>
            <person name="Carr C."/>
            <person name="Stuivenberg G.A."/>
            <person name="Venema R."/>
            <person name="Chanyi R.M."/>
            <person name="Al K.F."/>
            <person name="Giguere D."/>
            <person name="Say H."/>
            <person name="Akouris P.P."/>
            <person name="Dominguez Romero S.A."/>
            <person name="Kwong A."/>
            <person name="Tai V."/>
            <person name="Koval S.F."/>
            <person name="Razvi H."/>
            <person name="Bjazevic J."/>
            <person name="Burton J.P."/>
        </authorList>
    </citation>
    <scope>NUCLEOTIDE SEQUENCE</scope>
    <source>
        <strain evidence="2">OxK</strain>
    </source>
</reference>
<dbReference type="Gene3D" id="3.30.420.280">
    <property type="match status" value="1"/>
</dbReference>